<keyword evidence="5" id="KW-1185">Reference proteome</keyword>
<name>A0ABN0XEY1_9LACT</name>
<dbReference type="SMART" id="SM00052">
    <property type="entry name" value="EAL"/>
    <property type="match status" value="1"/>
</dbReference>
<evidence type="ECO:0000313" key="4">
    <source>
        <dbReference type="EMBL" id="GAA0361974.1"/>
    </source>
</evidence>
<dbReference type="PROSITE" id="PS50887">
    <property type="entry name" value="GGDEF"/>
    <property type="match status" value="1"/>
</dbReference>
<dbReference type="InterPro" id="IPR001633">
    <property type="entry name" value="EAL_dom"/>
</dbReference>
<dbReference type="PANTHER" id="PTHR33121">
    <property type="entry name" value="CYCLIC DI-GMP PHOSPHODIESTERASE PDEF"/>
    <property type="match status" value="1"/>
</dbReference>
<evidence type="ECO:0000259" key="2">
    <source>
        <dbReference type="PROSITE" id="PS50883"/>
    </source>
</evidence>
<dbReference type="RefSeq" id="WP_343754943.1">
    <property type="nucleotide sequence ID" value="NZ_BAAACW010000080.1"/>
</dbReference>
<dbReference type="Pfam" id="PF00990">
    <property type="entry name" value="GGDEF"/>
    <property type="match status" value="1"/>
</dbReference>
<dbReference type="SUPFAM" id="SSF141868">
    <property type="entry name" value="EAL domain-like"/>
    <property type="match status" value="1"/>
</dbReference>
<dbReference type="InterPro" id="IPR035919">
    <property type="entry name" value="EAL_sf"/>
</dbReference>
<dbReference type="Gene3D" id="3.20.20.450">
    <property type="entry name" value="EAL domain"/>
    <property type="match status" value="1"/>
</dbReference>
<dbReference type="InterPro" id="IPR050706">
    <property type="entry name" value="Cyclic-di-GMP_PDE-like"/>
</dbReference>
<accession>A0ABN0XEY1</accession>
<dbReference type="EMBL" id="BAAACW010000080">
    <property type="protein sequence ID" value="GAA0361974.1"/>
    <property type="molecule type" value="Genomic_DNA"/>
</dbReference>
<dbReference type="InterPro" id="IPR043128">
    <property type="entry name" value="Rev_trsase/Diguanyl_cyclase"/>
</dbReference>
<feature type="transmembrane region" description="Helical" evidence="1">
    <location>
        <begin position="12"/>
        <end position="29"/>
    </location>
</feature>
<keyword evidence="1" id="KW-1133">Transmembrane helix</keyword>
<dbReference type="Gene3D" id="3.30.70.270">
    <property type="match status" value="1"/>
</dbReference>
<dbReference type="SMART" id="SM00267">
    <property type="entry name" value="GGDEF"/>
    <property type="match status" value="1"/>
</dbReference>
<dbReference type="Proteomes" id="UP001501166">
    <property type="component" value="Unassembled WGS sequence"/>
</dbReference>
<keyword evidence="1" id="KW-0812">Transmembrane</keyword>
<feature type="domain" description="GGDEF" evidence="3">
    <location>
        <begin position="120"/>
        <end position="252"/>
    </location>
</feature>
<protein>
    <submittedName>
        <fullName evidence="4">Uncharacterized protein</fullName>
    </submittedName>
</protein>
<dbReference type="SUPFAM" id="SSF55073">
    <property type="entry name" value="Nucleotide cyclase"/>
    <property type="match status" value="1"/>
</dbReference>
<dbReference type="NCBIfam" id="TIGR00254">
    <property type="entry name" value="GGDEF"/>
    <property type="match status" value="1"/>
</dbReference>
<feature type="domain" description="EAL" evidence="2">
    <location>
        <begin position="261"/>
        <end position="513"/>
    </location>
</feature>
<dbReference type="CDD" id="cd01948">
    <property type="entry name" value="EAL"/>
    <property type="match status" value="1"/>
</dbReference>
<evidence type="ECO:0000259" key="3">
    <source>
        <dbReference type="PROSITE" id="PS50887"/>
    </source>
</evidence>
<proteinExistence type="predicted"/>
<gene>
    <name evidence="4" type="ORF">GCM10008932_13240</name>
</gene>
<dbReference type="InterPro" id="IPR000160">
    <property type="entry name" value="GGDEF_dom"/>
</dbReference>
<comment type="caution">
    <text evidence="4">The sequence shown here is derived from an EMBL/GenBank/DDBJ whole genome shotgun (WGS) entry which is preliminary data.</text>
</comment>
<organism evidence="4 5">
    <name type="scientific">Alkalibacterium iburiense</name>
    <dbReference type="NCBI Taxonomy" id="290589"/>
    <lineage>
        <taxon>Bacteria</taxon>
        <taxon>Bacillati</taxon>
        <taxon>Bacillota</taxon>
        <taxon>Bacilli</taxon>
        <taxon>Lactobacillales</taxon>
        <taxon>Carnobacteriaceae</taxon>
        <taxon>Alkalibacterium</taxon>
    </lineage>
</organism>
<evidence type="ECO:0000313" key="5">
    <source>
        <dbReference type="Proteomes" id="UP001501166"/>
    </source>
</evidence>
<dbReference type="Pfam" id="PF00563">
    <property type="entry name" value="EAL"/>
    <property type="match status" value="1"/>
</dbReference>
<sequence length="516" mass="59475">MTLFNSPFMRMVIQVLSTSIVIILSILRVKNLNKRKFIFSFISDSDSVTDEERSKSWIKKLQQKFKKLSKKELLETVEQNQKELHKVTYFDLLTELPNRVKLTKEFEKFLSSQTDNKNTIEVAVYILDIDRFRTINELYGRNAGDEVLIKVTERLRTLLGDSALIARESEDEIYLLIGEISEEESIQVGKDIVDLFSKPFKINNSTLYVTASIGISRYPENAQDMDALLQQAEIAMYKVKQNGKNNFHLFVSADAAAIERKRRIEFGLKEALADNELFLVYQPKVEIQTGNIYGVEALLRWKHPILGLVPPNEFIPIAEESGMINEIGYWVLHEAVRQTKEWHSSNLDLHISINVSPIQFEDPYLFKRVQNVVELYDLDPNYLIIEITETVMKNEEHANRIIRELHDYGVRVAIDDFGTGYSSLSVLNNMFVDMVKIDKSFIEHIVSKANTASLVKTMIQMGKSLNFSIVAEGIESKEQSIFLKDNHCQFGQGYYYSRPVTPEKIVDLINKKTMKD</sequence>
<dbReference type="InterPro" id="IPR029787">
    <property type="entry name" value="Nucleotide_cyclase"/>
</dbReference>
<dbReference type="PROSITE" id="PS50883">
    <property type="entry name" value="EAL"/>
    <property type="match status" value="1"/>
</dbReference>
<dbReference type="CDD" id="cd01949">
    <property type="entry name" value="GGDEF"/>
    <property type="match status" value="1"/>
</dbReference>
<reference evidence="4 5" key="1">
    <citation type="journal article" date="2019" name="Int. J. Syst. Evol. Microbiol.">
        <title>The Global Catalogue of Microorganisms (GCM) 10K type strain sequencing project: providing services to taxonomists for standard genome sequencing and annotation.</title>
        <authorList>
            <consortium name="The Broad Institute Genomics Platform"/>
            <consortium name="The Broad Institute Genome Sequencing Center for Infectious Disease"/>
            <person name="Wu L."/>
            <person name="Ma J."/>
        </authorList>
    </citation>
    <scope>NUCLEOTIDE SEQUENCE [LARGE SCALE GENOMIC DNA]</scope>
    <source>
        <strain evidence="4 5">JCM 12662</strain>
    </source>
</reference>
<keyword evidence="1" id="KW-0472">Membrane</keyword>
<dbReference type="PANTHER" id="PTHR33121:SF70">
    <property type="entry name" value="SIGNALING PROTEIN YKOW"/>
    <property type="match status" value="1"/>
</dbReference>
<evidence type="ECO:0000256" key="1">
    <source>
        <dbReference type="SAM" id="Phobius"/>
    </source>
</evidence>